<keyword evidence="1" id="KW-1133">Transmembrane helix</keyword>
<feature type="transmembrane region" description="Helical" evidence="1">
    <location>
        <begin position="85"/>
        <end position="103"/>
    </location>
</feature>
<organism evidence="2 3">
    <name type="scientific">Flavilitoribacter nigricans (strain ATCC 23147 / DSM 23189 / NBRC 102662 / NCIMB 1420 / SS-2)</name>
    <name type="common">Lewinella nigricans</name>
    <dbReference type="NCBI Taxonomy" id="1122177"/>
    <lineage>
        <taxon>Bacteria</taxon>
        <taxon>Pseudomonadati</taxon>
        <taxon>Bacteroidota</taxon>
        <taxon>Saprospiria</taxon>
        <taxon>Saprospirales</taxon>
        <taxon>Lewinellaceae</taxon>
        <taxon>Flavilitoribacter</taxon>
    </lineage>
</organism>
<dbReference type="AlphaFoldDB" id="A0A2D0N0M5"/>
<evidence type="ECO:0000256" key="1">
    <source>
        <dbReference type="SAM" id="Phobius"/>
    </source>
</evidence>
<keyword evidence="3" id="KW-1185">Reference proteome</keyword>
<feature type="transmembrane region" description="Helical" evidence="1">
    <location>
        <begin position="138"/>
        <end position="161"/>
    </location>
</feature>
<keyword evidence="1" id="KW-0472">Membrane</keyword>
<sequence length="162" mass="17368">MYNFLVKNGQALAFGLGALIVVVFLAMVIPNSSGFTDLPREEQYATSMFNFGLQMAVVLIAIATVAMVLFGLFQIFSNLKGSVKGLIGFGVLIAVFVIAYSSTSTDVSPAIQESINKFQISQESEITDGTLKMIGGGITTALVLIAVAFVSFIVFEIINFFK</sequence>
<comment type="caution">
    <text evidence="2">The sequence shown here is derived from an EMBL/GenBank/DDBJ whole genome shotgun (WGS) entry which is preliminary data.</text>
</comment>
<evidence type="ECO:0000313" key="2">
    <source>
        <dbReference type="EMBL" id="PHN02064.1"/>
    </source>
</evidence>
<feature type="transmembrane region" description="Helical" evidence="1">
    <location>
        <begin position="12"/>
        <end position="31"/>
    </location>
</feature>
<dbReference type="EMBL" id="PDUD01000045">
    <property type="protein sequence ID" value="PHN02064.1"/>
    <property type="molecule type" value="Genomic_DNA"/>
</dbReference>
<accession>A0A2D0N0M5</accession>
<feature type="transmembrane region" description="Helical" evidence="1">
    <location>
        <begin position="51"/>
        <end position="73"/>
    </location>
</feature>
<gene>
    <name evidence="2" type="ORF">CRP01_34075</name>
</gene>
<dbReference type="OrthoDB" id="1493299at2"/>
<keyword evidence="1" id="KW-0812">Transmembrane</keyword>
<proteinExistence type="predicted"/>
<protein>
    <submittedName>
        <fullName evidence="2">Uncharacterized protein</fullName>
    </submittedName>
</protein>
<reference evidence="2 3" key="1">
    <citation type="submission" date="2017-10" db="EMBL/GenBank/DDBJ databases">
        <title>The draft genome sequence of Lewinella nigricans NBRC 102662.</title>
        <authorList>
            <person name="Wang K."/>
        </authorList>
    </citation>
    <scope>NUCLEOTIDE SEQUENCE [LARGE SCALE GENOMIC DNA]</scope>
    <source>
        <strain evidence="2 3">NBRC 102662</strain>
    </source>
</reference>
<evidence type="ECO:0000313" key="3">
    <source>
        <dbReference type="Proteomes" id="UP000223913"/>
    </source>
</evidence>
<dbReference type="RefSeq" id="WP_099154557.1">
    <property type="nucleotide sequence ID" value="NZ_PDUD01000045.1"/>
</dbReference>
<name>A0A2D0N0M5_FLAN2</name>
<dbReference type="Proteomes" id="UP000223913">
    <property type="component" value="Unassembled WGS sequence"/>
</dbReference>